<dbReference type="AlphaFoldDB" id="A0A1M6KQB6"/>
<comment type="cofactor">
    <cofactor evidence="1">
        <name>[4Fe-4S] cluster</name>
        <dbReference type="ChEBI" id="CHEBI:49883"/>
    </cofactor>
</comment>
<keyword evidence="6" id="KW-0411">Iron-sulfur</keyword>
<dbReference type="PIRSF" id="PIRSF000368">
    <property type="entry name" value="NrdG"/>
    <property type="match status" value="1"/>
</dbReference>
<keyword evidence="9" id="KW-1185">Reference proteome</keyword>
<evidence type="ECO:0000256" key="7">
    <source>
        <dbReference type="PIRNR" id="PIRNR000368"/>
    </source>
</evidence>
<dbReference type="SFLD" id="SFLDS00029">
    <property type="entry name" value="Radical_SAM"/>
    <property type="match status" value="1"/>
</dbReference>
<reference evidence="8 9" key="1">
    <citation type="submission" date="2016-11" db="EMBL/GenBank/DDBJ databases">
        <authorList>
            <person name="Jaros S."/>
            <person name="Januszkiewicz K."/>
            <person name="Wedrychowicz H."/>
        </authorList>
    </citation>
    <scope>NUCLEOTIDE SEQUENCE [LARGE SCALE GENOMIC DNA]</scope>
    <source>
        <strain evidence="8 9">DSM 15212</strain>
    </source>
</reference>
<dbReference type="RefSeq" id="WP_073146786.1">
    <property type="nucleotide sequence ID" value="NZ_FRAG01000004.1"/>
</dbReference>
<dbReference type="NCBIfam" id="TIGR02491">
    <property type="entry name" value="NrdG"/>
    <property type="match status" value="1"/>
</dbReference>
<dbReference type="PANTHER" id="PTHR30352">
    <property type="entry name" value="PYRUVATE FORMATE-LYASE-ACTIVATING ENZYME"/>
    <property type="match status" value="1"/>
</dbReference>
<dbReference type="SFLD" id="SFLDF00299">
    <property type="entry name" value="anaerobic_ribonucleoside-triph"/>
    <property type="match status" value="1"/>
</dbReference>
<evidence type="ECO:0000256" key="4">
    <source>
        <dbReference type="ARBA" id="ARBA00022723"/>
    </source>
</evidence>
<dbReference type="InterPro" id="IPR013785">
    <property type="entry name" value="Aldolase_TIM"/>
</dbReference>
<evidence type="ECO:0000256" key="3">
    <source>
        <dbReference type="ARBA" id="ARBA00022691"/>
    </source>
</evidence>
<keyword evidence="3" id="KW-0949">S-adenosyl-L-methionine</keyword>
<comment type="similarity">
    <text evidence="7">Belongs to the organic radical-activating enzymes family.</text>
</comment>
<name>A0A1M6KQB6_PARC5</name>
<dbReference type="Proteomes" id="UP000184465">
    <property type="component" value="Unassembled WGS sequence"/>
</dbReference>
<evidence type="ECO:0000313" key="9">
    <source>
        <dbReference type="Proteomes" id="UP000184465"/>
    </source>
</evidence>
<dbReference type="InterPro" id="IPR034457">
    <property type="entry name" value="Organic_radical-activating"/>
</dbReference>
<keyword evidence="5" id="KW-0408">Iron</keyword>
<comment type="function">
    <text evidence="7">Activation of anaerobic ribonucleoside-triphosphate reductase under anaerobic conditions by generation of an organic free radical, using S-adenosylmethionine and reduced flavodoxin as cosubstrates to produce 5'-deoxy-adenosine.</text>
</comment>
<dbReference type="PANTHER" id="PTHR30352:SF2">
    <property type="entry name" value="ANAEROBIC RIBONUCLEOSIDE-TRIPHOSPHATE REDUCTASE-ACTIVATING PROTEIN"/>
    <property type="match status" value="1"/>
</dbReference>
<dbReference type="OrthoDB" id="9782387at2"/>
<dbReference type="SUPFAM" id="SSF102114">
    <property type="entry name" value="Radical SAM enzymes"/>
    <property type="match status" value="1"/>
</dbReference>
<dbReference type="InterPro" id="IPR007197">
    <property type="entry name" value="rSAM"/>
</dbReference>
<dbReference type="CDD" id="cd01335">
    <property type="entry name" value="Radical_SAM"/>
    <property type="match status" value="1"/>
</dbReference>
<keyword evidence="4" id="KW-0479">Metal-binding</keyword>
<dbReference type="Pfam" id="PF13353">
    <property type="entry name" value="Fer4_12"/>
    <property type="match status" value="1"/>
</dbReference>
<dbReference type="GO" id="GO:0046872">
    <property type="term" value="F:metal ion binding"/>
    <property type="evidence" value="ECO:0007669"/>
    <property type="project" value="UniProtKB-KW"/>
</dbReference>
<evidence type="ECO:0000256" key="1">
    <source>
        <dbReference type="ARBA" id="ARBA00001966"/>
    </source>
</evidence>
<dbReference type="InterPro" id="IPR058240">
    <property type="entry name" value="rSAM_sf"/>
</dbReference>
<accession>A0A1M6KQB6</accession>
<evidence type="ECO:0000313" key="8">
    <source>
        <dbReference type="EMBL" id="SHJ61178.1"/>
    </source>
</evidence>
<gene>
    <name evidence="8" type="ORF">SAMN02745912_00483</name>
</gene>
<dbReference type="GO" id="GO:0043365">
    <property type="term" value="F:[formate-C-acetyltransferase]-activating enzyme activity"/>
    <property type="evidence" value="ECO:0007669"/>
    <property type="project" value="InterPro"/>
</dbReference>
<proteinExistence type="inferred from homology"/>
<sequence>MLIRLSHKIMRDSIVDGPGLRAVIWTQGCRHNCYGCHNPSTHDFNGGFLMEVKDVIDELRGLRLHRGITFSGGDPFEQPIECLEIALAAKDMGLDIWCYTGYKFEELINKRGKKYKDGWIEFLKSIDVLIDGPFILKQKNLLLKFRGSENQRILDIKKSLRFRTPVLLEDYYDTKTKDIALAR</sequence>
<evidence type="ECO:0000256" key="5">
    <source>
        <dbReference type="ARBA" id="ARBA00023004"/>
    </source>
</evidence>
<organism evidence="8 9">
    <name type="scientific">Paramaledivibacter caminithermalis (strain DSM 15212 / CIP 107654 / DViRD3)</name>
    <name type="common">Clostridium caminithermale</name>
    <dbReference type="NCBI Taxonomy" id="1121301"/>
    <lineage>
        <taxon>Bacteria</taxon>
        <taxon>Bacillati</taxon>
        <taxon>Bacillota</taxon>
        <taxon>Clostridia</taxon>
        <taxon>Peptostreptococcales</taxon>
        <taxon>Caminicellaceae</taxon>
        <taxon>Paramaledivibacter</taxon>
    </lineage>
</organism>
<keyword evidence="7" id="KW-0560">Oxidoreductase</keyword>
<keyword evidence="2" id="KW-0004">4Fe-4S</keyword>
<dbReference type="InterPro" id="IPR012837">
    <property type="entry name" value="NrdG"/>
</dbReference>
<evidence type="ECO:0000256" key="2">
    <source>
        <dbReference type="ARBA" id="ARBA00022485"/>
    </source>
</evidence>
<dbReference type="Gene3D" id="3.20.20.70">
    <property type="entry name" value="Aldolase class I"/>
    <property type="match status" value="1"/>
</dbReference>
<dbReference type="STRING" id="1121301.SAMN02745912_00483"/>
<protein>
    <recommendedName>
        <fullName evidence="7">Anaerobic ribonucleoside-triphosphate reductase-activating protein</fullName>
        <ecNumber evidence="7">1.97.1.-</ecNumber>
    </recommendedName>
</protein>
<dbReference type="GO" id="GO:0051539">
    <property type="term" value="F:4 iron, 4 sulfur cluster binding"/>
    <property type="evidence" value="ECO:0007669"/>
    <property type="project" value="UniProtKB-KW"/>
</dbReference>
<dbReference type="EC" id="1.97.1.-" evidence="7"/>
<dbReference type="SFLD" id="SFLDG01063">
    <property type="entry name" value="activating_enzymes__group_1"/>
    <property type="match status" value="1"/>
</dbReference>
<dbReference type="GO" id="GO:0004748">
    <property type="term" value="F:ribonucleoside-diphosphate reductase activity, thioredoxin disulfide as acceptor"/>
    <property type="evidence" value="ECO:0007669"/>
    <property type="project" value="TreeGrafter"/>
</dbReference>
<dbReference type="SFLD" id="SFLDG01066">
    <property type="entry name" value="organic_radical-activating_enz"/>
    <property type="match status" value="1"/>
</dbReference>
<evidence type="ECO:0000256" key="6">
    <source>
        <dbReference type="ARBA" id="ARBA00023014"/>
    </source>
</evidence>
<dbReference type="EMBL" id="FRAG01000004">
    <property type="protein sequence ID" value="SHJ61178.1"/>
    <property type="molecule type" value="Genomic_DNA"/>
</dbReference>